<proteinExistence type="predicted"/>
<dbReference type="Pfam" id="PF13528">
    <property type="entry name" value="Glyco_trans_1_3"/>
    <property type="match status" value="1"/>
</dbReference>
<reference evidence="1 2" key="2">
    <citation type="submission" date="2016-06" db="EMBL/GenBank/DDBJ databases">
        <title>Pedobacter psychrophilus sp. nov., isolated from Antarctic fragmentary rock.</title>
        <authorList>
            <person name="Svec P."/>
        </authorList>
    </citation>
    <scope>NUCLEOTIDE SEQUENCE [LARGE SCALE GENOMIC DNA]</scope>
    <source>
        <strain evidence="1 2">CCM 8644</strain>
    </source>
</reference>
<gene>
    <name evidence="1" type="ORF">A5893_13940</name>
</gene>
<comment type="caution">
    <text evidence="1">The sequence shown here is derived from an EMBL/GenBank/DDBJ whole genome shotgun (WGS) entry which is preliminary data.</text>
</comment>
<dbReference type="RefSeq" id="WP_068823293.1">
    <property type="nucleotide sequence ID" value="NZ_LWHJ01000030.1"/>
</dbReference>
<organism evidence="1 2">
    <name type="scientific">Pedobacter psychrophilus</name>
    <dbReference type="NCBI Taxonomy" id="1826909"/>
    <lineage>
        <taxon>Bacteria</taxon>
        <taxon>Pseudomonadati</taxon>
        <taxon>Bacteroidota</taxon>
        <taxon>Sphingobacteriia</taxon>
        <taxon>Sphingobacteriales</taxon>
        <taxon>Sphingobacteriaceae</taxon>
        <taxon>Pedobacter</taxon>
    </lineage>
</organism>
<dbReference type="EMBL" id="LWHJ01000030">
    <property type="protein sequence ID" value="OAQ38521.1"/>
    <property type="molecule type" value="Genomic_DNA"/>
</dbReference>
<accession>A0A179DBV0</accession>
<keyword evidence="1" id="KW-0808">Transferase</keyword>
<evidence type="ECO:0000313" key="1">
    <source>
        <dbReference type="EMBL" id="OAQ38521.1"/>
    </source>
</evidence>
<reference evidence="1 2" key="1">
    <citation type="submission" date="2016-04" db="EMBL/GenBank/DDBJ databases">
        <authorList>
            <person name="Evans L.H."/>
            <person name="Alamgir A."/>
            <person name="Owens N."/>
            <person name="Weber N.D."/>
            <person name="Virtaneva K."/>
            <person name="Barbian K."/>
            <person name="Babar A."/>
            <person name="Rosenke K."/>
        </authorList>
    </citation>
    <scope>NUCLEOTIDE SEQUENCE [LARGE SCALE GENOMIC DNA]</scope>
    <source>
        <strain evidence="1 2">CCM 8644</strain>
    </source>
</reference>
<keyword evidence="2" id="KW-1185">Reference proteome</keyword>
<dbReference type="SUPFAM" id="SSF53756">
    <property type="entry name" value="UDP-Glycosyltransferase/glycogen phosphorylase"/>
    <property type="match status" value="1"/>
</dbReference>
<dbReference type="Proteomes" id="UP000078459">
    <property type="component" value="Unassembled WGS sequence"/>
</dbReference>
<name>A0A179DBV0_9SPHI</name>
<dbReference type="STRING" id="1826909.A5893_13940"/>
<evidence type="ECO:0000313" key="2">
    <source>
        <dbReference type="Proteomes" id="UP000078459"/>
    </source>
</evidence>
<dbReference type="AlphaFoldDB" id="A0A179DBV0"/>
<protein>
    <submittedName>
        <fullName evidence="1">Glycosyl transferase</fullName>
    </submittedName>
</protein>
<sequence length="333" mass="38245">MKILFAIQGTGNGHISRAREIVPLLQKYGELDLLVSGSQSDVSLSQPLKYRFHGFSYIFGKKGGIDYWKTFKAMNLRQLWKDMHSIPFKDYDLIINDFEPITAWACRLKKINSVSLSHQASFLSPKSPRPLKKEKYAELILKYYAPTSHHIGFHFKAYDDFIYTPVIRSEIRVLNPTKNGYYTVYLPAVDDKLLLQHLHALPNVQWEVFSKHQKTHYQFANVLVKPIDNQSFNKSLENCEGLLTGGGFEGPSEALFLGKKVLMIPMKNQFEQECNAEAARLLGVKVIKKIDKNFSKVLKNWIDTEQKVEIEFPDQTAWIVDTLIQKFAGIKNA</sequence>
<dbReference type="OrthoDB" id="9793805at2"/>
<dbReference type="GO" id="GO:0016740">
    <property type="term" value="F:transferase activity"/>
    <property type="evidence" value="ECO:0007669"/>
    <property type="project" value="UniProtKB-KW"/>
</dbReference>